<gene>
    <name evidence="1" type="ORF">PECUL_23A014991</name>
</gene>
<evidence type="ECO:0008006" key="3">
    <source>
        <dbReference type="Google" id="ProtNLM"/>
    </source>
</evidence>
<keyword evidence="2" id="KW-1185">Reference proteome</keyword>
<accession>A0AAD1T972</accession>
<evidence type="ECO:0000313" key="1">
    <source>
        <dbReference type="EMBL" id="CAH2321346.1"/>
    </source>
</evidence>
<proteinExistence type="predicted"/>
<name>A0AAD1T972_PELCU</name>
<organism evidence="1 2">
    <name type="scientific">Pelobates cultripes</name>
    <name type="common">Western spadefoot toad</name>
    <dbReference type="NCBI Taxonomy" id="61616"/>
    <lineage>
        <taxon>Eukaryota</taxon>
        <taxon>Metazoa</taxon>
        <taxon>Chordata</taxon>
        <taxon>Craniata</taxon>
        <taxon>Vertebrata</taxon>
        <taxon>Euteleostomi</taxon>
        <taxon>Amphibia</taxon>
        <taxon>Batrachia</taxon>
        <taxon>Anura</taxon>
        <taxon>Pelobatoidea</taxon>
        <taxon>Pelobatidae</taxon>
        <taxon>Pelobates</taxon>
    </lineage>
</organism>
<dbReference type="AlphaFoldDB" id="A0AAD1T972"/>
<feature type="non-terminal residue" evidence="1">
    <location>
        <position position="1"/>
    </location>
</feature>
<evidence type="ECO:0000313" key="2">
    <source>
        <dbReference type="Proteomes" id="UP001295444"/>
    </source>
</evidence>
<protein>
    <recommendedName>
        <fullName evidence="3">Reverse transcriptase</fullName>
    </recommendedName>
</protein>
<dbReference type="PANTHER" id="PTHR19446">
    <property type="entry name" value="REVERSE TRANSCRIPTASES"/>
    <property type="match status" value="1"/>
</dbReference>
<sequence>PISLEEITKAIANLPAHKSPCPGGLSIRYYKEFSQILSPHLLSLYNHSIHRRAQPAEMLMAHISTLPKPGKPQNLRKNFRPFSLLNADAKLYAKQFSNQLAPILRKLVHNDKSGFIKGHQGSDNTWKILNVLAMERGSV</sequence>
<reference evidence="1" key="1">
    <citation type="submission" date="2022-03" db="EMBL/GenBank/DDBJ databases">
        <authorList>
            <person name="Alioto T."/>
            <person name="Alioto T."/>
            <person name="Gomez Garrido J."/>
        </authorList>
    </citation>
    <scope>NUCLEOTIDE SEQUENCE</scope>
</reference>
<dbReference type="Proteomes" id="UP001295444">
    <property type="component" value="Chromosome 11"/>
</dbReference>
<dbReference type="EMBL" id="OW240922">
    <property type="protein sequence ID" value="CAH2321346.1"/>
    <property type="molecule type" value="Genomic_DNA"/>
</dbReference>